<keyword evidence="2" id="KW-1185">Reference proteome</keyword>
<evidence type="ECO:0000313" key="2">
    <source>
        <dbReference type="Proteomes" id="UP000772434"/>
    </source>
</evidence>
<comment type="caution">
    <text evidence="1">The sequence shown here is derived from an EMBL/GenBank/DDBJ whole genome shotgun (WGS) entry which is preliminary data.</text>
</comment>
<name>A0A9P5PXQ2_9AGAR</name>
<dbReference type="Gene3D" id="3.80.10.10">
    <property type="entry name" value="Ribonuclease Inhibitor"/>
    <property type="match status" value="1"/>
</dbReference>
<organism evidence="1 2">
    <name type="scientific">Rhodocollybia butyracea</name>
    <dbReference type="NCBI Taxonomy" id="206335"/>
    <lineage>
        <taxon>Eukaryota</taxon>
        <taxon>Fungi</taxon>
        <taxon>Dikarya</taxon>
        <taxon>Basidiomycota</taxon>
        <taxon>Agaricomycotina</taxon>
        <taxon>Agaricomycetes</taxon>
        <taxon>Agaricomycetidae</taxon>
        <taxon>Agaricales</taxon>
        <taxon>Marasmiineae</taxon>
        <taxon>Omphalotaceae</taxon>
        <taxon>Rhodocollybia</taxon>
    </lineage>
</organism>
<proteinExistence type="predicted"/>
<accession>A0A9P5PXQ2</accession>
<protein>
    <submittedName>
        <fullName evidence="1">Uncharacterized protein</fullName>
    </submittedName>
</protein>
<dbReference type="SUPFAM" id="SSF52047">
    <property type="entry name" value="RNI-like"/>
    <property type="match status" value="1"/>
</dbReference>
<dbReference type="InterPro" id="IPR032675">
    <property type="entry name" value="LRR_dom_sf"/>
</dbReference>
<dbReference type="OrthoDB" id="3063971at2759"/>
<dbReference type="AlphaFoldDB" id="A0A9P5PXQ2"/>
<dbReference type="Proteomes" id="UP000772434">
    <property type="component" value="Unassembled WGS sequence"/>
</dbReference>
<evidence type="ECO:0000313" key="1">
    <source>
        <dbReference type="EMBL" id="KAF9069970.1"/>
    </source>
</evidence>
<reference evidence="1" key="1">
    <citation type="submission" date="2020-11" db="EMBL/GenBank/DDBJ databases">
        <authorList>
            <consortium name="DOE Joint Genome Institute"/>
            <person name="Ahrendt S."/>
            <person name="Riley R."/>
            <person name="Andreopoulos W."/>
            <person name="Labutti K."/>
            <person name="Pangilinan J."/>
            <person name="Ruiz-Duenas F.J."/>
            <person name="Barrasa J.M."/>
            <person name="Sanchez-Garcia M."/>
            <person name="Camarero S."/>
            <person name="Miyauchi S."/>
            <person name="Serrano A."/>
            <person name="Linde D."/>
            <person name="Babiker R."/>
            <person name="Drula E."/>
            <person name="Ayuso-Fernandez I."/>
            <person name="Pacheco R."/>
            <person name="Padilla G."/>
            <person name="Ferreira P."/>
            <person name="Barriuso J."/>
            <person name="Kellner H."/>
            <person name="Castanera R."/>
            <person name="Alfaro M."/>
            <person name="Ramirez L."/>
            <person name="Pisabarro A.G."/>
            <person name="Kuo A."/>
            <person name="Tritt A."/>
            <person name="Lipzen A."/>
            <person name="He G."/>
            <person name="Yan M."/>
            <person name="Ng V."/>
            <person name="Cullen D."/>
            <person name="Martin F."/>
            <person name="Rosso M.-N."/>
            <person name="Henrissat B."/>
            <person name="Hibbett D."/>
            <person name="Martinez A.T."/>
            <person name="Grigoriev I.V."/>
        </authorList>
    </citation>
    <scope>NUCLEOTIDE SEQUENCE</scope>
    <source>
        <strain evidence="1">AH 40177</strain>
    </source>
</reference>
<dbReference type="EMBL" id="JADNRY010000045">
    <property type="protein sequence ID" value="KAF9069970.1"/>
    <property type="molecule type" value="Genomic_DNA"/>
</dbReference>
<gene>
    <name evidence="1" type="ORF">BDP27DRAFT_1420409</name>
</gene>
<sequence>MTVDLDIRKSPFLKSGGLHPSLDEFFEHIDRWQEFSFSCVEHSIEDLLNCDRIPAASFPALRRLYLPAGMVEDDLLPFIDTAPNLRSLSLDNLDDFSWRFKSLNFKLLSNLDLVPTQADIRDSFDRCPNLFSLGITEFWRNSGAGGPMKGLYSSRLEILSVRHGYCCSVSDASDSVFSLLRLPSLKALHLENPESGEDAEDDNDINGKSWNNFEPFMMFVKQSSFQLTTFSIQQLSISDANLVEILVHLPLSKISLSTTLASPPNAVPYHQISSKAFTPIALALFVRKQALSVHGCGL</sequence>